<feature type="signal peptide" evidence="1">
    <location>
        <begin position="1"/>
        <end position="18"/>
    </location>
</feature>
<dbReference type="InterPro" id="IPR008969">
    <property type="entry name" value="CarboxyPept-like_regulatory"/>
</dbReference>
<sequence>MASFVLVFLALMPIKVLGAAASISGTTTHATDGTPIETLFMYAENDATGDTDYTVTDANGDYTIAIDDDGSGTAGVYTVYNLYYSATETDVFFIKQTQSVTLVDGEDKADIDFVVDQQGKLNGYVYEKDGTTPIDNAYIWAVRTNSAITLSDSDYATATGYYTVSPYSYSYFEEANDGTYTINVTAQGYFGTTQTGIQITKNTSSSLNLTLTKASTVSGTLTNNDNEPISGAVVSLQEIDSDIYDINSYTAESDANGDYTIEVYDLTDYDGTAVGNYTLEVTSAAGYIGKSKPLTITADESVSTENDFSLEQAGTITGKIYQANGSTIITGATISADDGYGNTYTATSADDGGYTLDTLRASSNYTLTISKSGYVTQKAYQISLAAGETTDQQNFNLVGAVTFAGKVLTKNNANIEGATVALYNRAKPRSSYPDYSGTTYSSGAFEITDIQPGNYRIKITKSGYITAQYKKVKITKDVAGKNYKLATALQIFGRITNKKQAVSNALVTIYSKQDSSVGYGYAYTDSQGYYNITNIKAGKYVIKVDSAQYVQKILTKKITSKTKNINVTIGTAGSVSGFITDKETGLPVSGYAVRVKNQANLAYTDANGYYIMDSLAPGKYQFYVASTAYKTAWRKKIKIKSDQETEDVNFSLKPIE</sequence>
<gene>
    <name evidence="2" type="ORF">A2319_01070</name>
</gene>
<organism evidence="2 3">
    <name type="scientific">Candidatus Kerfeldbacteria bacterium RIFOXYB2_FULL_38_14</name>
    <dbReference type="NCBI Taxonomy" id="1798547"/>
    <lineage>
        <taxon>Bacteria</taxon>
        <taxon>Candidatus Kerfeldiibacteriota</taxon>
    </lineage>
</organism>
<comment type="caution">
    <text evidence="2">The sequence shown here is derived from an EMBL/GenBank/DDBJ whole genome shotgun (WGS) entry which is preliminary data.</text>
</comment>
<name>A0A1G2BF98_9BACT</name>
<keyword evidence="1" id="KW-0732">Signal</keyword>
<dbReference type="SUPFAM" id="SSF49464">
    <property type="entry name" value="Carboxypeptidase regulatory domain-like"/>
    <property type="match status" value="1"/>
</dbReference>
<dbReference type="Gene3D" id="2.60.40.1120">
    <property type="entry name" value="Carboxypeptidase-like, regulatory domain"/>
    <property type="match status" value="6"/>
</dbReference>
<protein>
    <recommendedName>
        <fullName evidence="4">PEGA domain-containing protein</fullName>
    </recommendedName>
</protein>
<dbReference type="AlphaFoldDB" id="A0A1G2BF98"/>
<evidence type="ECO:0000313" key="3">
    <source>
        <dbReference type="Proteomes" id="UP000176420"/>
    </source>
</evidence>
<reference evidence="2 3" key="1">
    <citation type="journal article" date="2016" name="Nat. Commun.">
        <title>Thousands of microbial genomes shed light on interconnected biogeochemical processes in an aquifer system.</title>
        <authorList>
            <person name="Anantharaman K."/>
            <person name="Brown C.T."/>
            <person name="Hug L.A."/>
            <person name="Sharon I."/>
            <person name="Castelle C.J."/>
            <person name="Probst A.J."/>
            <person name="Thomas B.C."/>
            <person name="Singh A."/>
            <person name="Wilkins M.J."/>
            <person name="Karaoz U."/>
            <person name="Brodie E.L."/>
            <person name="Williams K.H."/>
            <person name="Hubbard S.S."/>
            <person name="Banfield J.F."/>
        </authorList>
    </citation>
    <scope>NUCLEOTIDE SEQUENCE [LARGE SCALE GENOMIC DNA]</scope>
</reference>
<dbReference type="EMBL" id="MHKI01000010">
    <property type="protein sequence ID" value="OGY87219.1"/>
    <property type="molecule type" value="Genomic_DNA"/>
</dbReference>
<feature type="chain" id="PRO_5009582050" description="PEGA domain-containing protein" evidence="1">
    <location>
        <begin position="19"/>
        <end position="656"/>
    </location>
</feature>
<dbReference type="Proteomes" id="UP000176420">
    <property type="component" value="Unassembled WGS sequence"/>
</dbReference>
<dbReference type="Pfam" id="PF13620">
    <property type="entry name" value="CarboxypepD_reg"/>
    <property type="match status" value="4"/>
</dbReference>
<dbReference type="SUPFAM" id="SSF49452">
    <property type="entry name" value="Starch-binding domain-like"/>
    <property type="match status" value="3"/>
</dbReference>
<accession>A0A1G2BF98</accession>
<dbReference type="InterPro" id="IPR013784">
    <property type="entry name" value="Carb-bd-like_fold"/>
</dbReference>
<evidence type="ECO:0000313" key="2">
    <source>
        <dbReference type="EMBL" id="OGY87219.1"/>
    </source>
</evidence>
<proteinExistence type="predicted"/>
<dbReference type="SUPFAM" id="SSF49478">
    <property type="entry name" value="Cna protein B-type domain"/>
    <property type="match status" value="1"/>
</dbReference>
<evidence type="ECO:0008006" key="4">
    <source>
        <dbReference type="Google" id="ProtNLM"/>
    </source>
</evidence>
<evidence type="ECO:0000256" key="1">
    <source>
        <dbReference type="SAM" id="SignalP"/>
    </source>
</evidence>
<dbReference type="GO" id="GO:0030246">
    <property type="term" value="F:carbohydrate binding"/>
    <property type="evidence" value="ECO:0007669"/>
    <property type="project" value="InterPro"/>
</dbReference>